<feature type="compositionally biased region" description="Low complexity" evidence="9">
    <location>
        <begin position="281"/>
        <end position="299"/>
    </location>
</feature>
<evidence type="ECO:0000256" key="4">
    <source>
        <dbReference type="ARBA" id="ARBA00022927"/>
    </source>
</evidence>
<dbReference type="EnsemblPlants" id="Pp3c24_6760V3.2">
    <property type="protein sequence ID" value="Pp3c24_6760V3.2"/>
    <property type="gene ID" value="Pp3c24_6760"/>
</dbReference>
<name>A0A7I4CTZ9_PHYPA</name>
<dbReference type="RefSeq" id="XP_024364120.1">
    <property type="nucleotide sequence ID" value="XM_024508352.2"/>
</dbReference>
<feature type="coiled-coil region" evidence="8">
    <location>
        <begin position="55"/>
        <end position="82"/>
    </location>
</feature>
<evidence type="ECO:0008006" key="12">
    <source>
        <dbReference type="Google" id="ProtNLM"/>
    </source>
</evidence>
<dbReference type="Pfam" id="PF13634">
    <property type="entry name" value="Nucleoporin_FG"/>
    <property type="match status" value="1"/>
</dbReference>
<dbReference type="GO" id="GO:0008139">
    <property type="term" value="F:nuclear localization sequence binding"/>
    <property type="evidence" value="ECO:0007669"/>
    <property type="project" value="InterPro"/>
</dbReference>
<keyword evidence="11" id="KW-1185">Reference proteome</keyword>
<accession>A0A7I4CTZ9</accession>
<dbReference type="Proteomes" id="UP000006727">
    <property type="component" value="Chromosome 24"/>
</dbReference>
<comment type="subcellular location">
    <subcellularLocation>
        <location evidence="1">Nucleus</location>
        <location evidence="1">Nuclear pore complex</location>
    </subcellularLocation>
</comment>
<sequence>MAGMFQTPMFNQQPAQQMQAQQGGGTQIHLLTNDKMPVSYQTKWADISPESQQLLLTIEERVREYREESRRLEQREQNTDSSVLHKSFEYDAARILQELSAVGGAIERETAGVRENQADASLQLLRHAEMAVRSFLSLRPRFIAAQAQLYDFYSGMPARPSPFLQQTVIRFENQMAEYRQRIEEMERLLLVNTEKENSYGSQLSLLQSLPSVMTNVHDFFIHVAAEVEELHQHTGAMRTAFLQERHRRGDDSDPFVEAERRAIAQRDAAAKRIVHPTLHLPAPQTVTPTAPVGTTSTPGMFGGTQPGSTAAASGGLFGTQTPAPSTNLFGSQAPASSGGIFGSTPTPAAGGLFGQQTPAASGGLFGQQTPAPSGGLFGTQTPAASGGLFGQSTPAASGGLFGTQTPAATGGVFGAASSTPSPFSTPAPSAFGSLLTTPSAGTTTTAPKPKPRGTRRK</sequence>
<evidence type="ECO:0000256" key="5">
    <source>
        <dbReference type="ARBA" id="ARBA00023010"/>
    </source>
</evidence>
<reference evidence="10 11" key="1">
    <citation type="journal article" date="2008" name="Science">
        <title>The Physcomitrella genome reveals evolutionary insights into the conquest of land by plants.</title>
        <authorList>
            <person name="Rensing S."/>
            <person name="Lang D."/>
            <person name="Zimmer A."/>
            <person name="Terry A."/>
            <person name="Salamov A."/>
            <person name="Shapiro H."/>
            <person name="Nishiyama T."/>
            <person name="Perroud P.-F."/>
            <person name="Lindquist E."/>
            <person name="Kamisugi Y."/>
            <person name="Tanahashi T."/>
            <person name="Sakakibara K."/>
            <person name="Fujita T."/>
            <person name="Oishi K."/>
            <person name="Shin-I T."/>
            <person name="Kuroki Y."/>
            <person name="Toyoda A."/>
            <person name="Suzuki Y."/>
            <person name="Hashimoto A."/>
            <person name="Yamaguchi K."/>
            <person name="Sugano A."/>
            <person name="Kohara Y."/>
            <person name="Fujiyama A."/>
            <person name="Anterola A."/>
            <person name="Aoki S."/>
            <person name="Ashton N."/>
            <person name="Barbazuk W.B."/>
            <person name="Barker E."/>
            <person name="Bennetzen J."/>
            <person name="Bezanilla M."/>
            <person name="Blankenship R."/>
            <person name="Cho S.H."/>
            <person name="Dutcher S."/>
            <person name="Estelle M."/>
            <person name="Fawcett J.A."/>
            <person name="Gundlach H."/>
            <person name="Hanada K."/>
            <person name="Heyl A."/>
            <person name="Hicks K.A."/>
            <person name="Hugh J."/>
            <person name="Lohr M."/>
            <person name="Mayer K."/>
            <person name="Melkozernov A."/>
            <person name="Murata T."/>
            <person name="Nelson D."/>
            <person name="Pils B."/>
            <person name="Prigge M."/>
            <person name="Reiss B."/>
            <person name="Renner T."/>
            <person name="Rombauts S."/>
            <person name="Rushton P."/>
            <person name="Sanderfoot A."/>
            <person name="Schween G."/>
            <person name="Shiu S.-H."/>
            <person name="Stueber K."/>
            <person name="Theodoulou F.L."/>
            <person name="Tu H."/>
            <person name="Van de Peer Y."/>
            <person name="Verrier P.J."/>
            <person name="Waters E."/>
            <person name="Wood A."/>
            <person name="Yang L."/>
            <person name="Cove D."/>
            <person name="Cuming A."/>
            <person name="Hasebe M."/>
            <person name="Lucas S."/>
            <person name="Mishler D.B."/>
            <person name="Reski R."/>
            <person name="Grigoriev I."/>
            <person name="Quatrano R.S."/>
            <person name="Boore J.L."/>
        </authorList>
    </citation>
    <scope>NUCLEOTIDE SEQUENCE [LARGE SCALE GENOMIC DNA]</scope>
    <source>
        <strain evidence="10 11">cv. Gransden 2004</strain>
    </source>
</reference>
<organism evidence="10 11">
    <name type="scientific">Physcomitrium patens</name>
    <name type="common">Spreading-leaved earth moss</name>
    <name type="synonym">Physcomitrella patens</name>
    <dbReference type="NCBI Taxonomy" id="3218"/>
    <lineage>
        <taxon>Eukaryota</taxon>
        <taxon>Viridiplantae</taxon>
        <taxon>Streptophyta</taxon>
        <taxon>Embryophyta</taxon>
        <taxon>Bryophyta</taxon>
        <taxon>Bryophytina</taxon>
        <taxon>Bryopsida</taxon>
        <taxon>Funariidae</taxon>
        <taxon>Funariales</taxon>
        <taxon>Funariaceae</taxon>
        <taxon>Physcomitrium</taxon>
    </lineage>
</organism>
<protein>
    <recommendedName>
        <fullName evidence="12">Nucleoporin p58/p45</fullName>
    </recommendedName>
</protein>
<evidence type="ECO:0000256" key="7">
    <source>
        <dbReference type="ARBA" id="ARBA00023242"/>
    </source>
</evidence>
<reference evidence="10" key="3">
    <citation type="submission" date="2020-12" db="UniProtKB">
        <authorList>
            <consortium name="EnsemblPlants"/>
        </authorList>
    </citation>
    <scope>IDENTIFICATION</scope>
</reference>
<keyword evidence="7" id="KW-0539">Nucleus</keyword>
<feature type="compositionally biased region" description="Polar residues" evidence="9">
    <location>
        <begin position="318"/>
        <end position="335"/>
    </location>
</feature>
<evidence type="ECO:0000256" key="8">
    <source>
        <dbReference type="SAM" id="Coils"/>
    </source>
</evidence>
<dbReference type="EMBL" id="ABEU02000024">
    <property type="status" value="NOT_ANNOTATED_CDS"/>
    <property type="molecule type" value="Genomic_DNA"/>
</dbReference>
<proteinExistence type="predicted"/>
<dbReference type="GO" id="GO:0005643">
    <property type="term" value="C:nuclear pore"/>
    <property type="evidence" value="ECO:0007669"/>
    <property type="project" value="UniProtKB-SubCell"/>
</dbReference>
<dbReference type="Gramene" id="Pp3c24_6760V3.2">
    <property type="protein sequence ID" value="Pp3c24_6760V3.2"/>
    <property type="gene ID" value="Pp3c24_6760"/>
</dbReference>
<evidence type="ECO:0000256" key="9">
    <source>
        <dbReference type="SAM" id="MobiDB-lite"/>
    </source>
</evidence>
<keyword evidence="8" id="KW-0175">Coiled coil</keyword>
<keyword evidence="2" id="KW-0813">Transport</keyword>
<evidence type="ECO:0000256" key="2">
    <source>
        <dbReference type="ARBA" id="ARBA00022448"/>
    </source>
</evidence>
<feature type="region of interest" description="Disordered" evidence="9">
    <location>
        <begin position="415"/>
        <end position="457"/>
    </location>
</feature>
<dbReference type="PANTHER" id="PTHR13437:SF2">
    <property type="entry name" value="NUCLEOPORIN P58_P45"/>
    <property type="match status" value="1"/>
</dbReference>
<dbReference type="GeneID" id="112276728"/>
<dbReference type="Gene3D" id="6.10.140.1350">
    <property type="match status" value="1"/>
</dbReference>
<dbReference type="InterPro" id="IPR025574">
    <property type="entry name" value="Nucleoporin_FG_rpt"/>
</dbReference>
<feature type="coiled-coil region" evidence="8">
    <location>
        <begin position="168"/>
        <end position="195"/>
    </location>
</feature>
<reference evidence="10 11" key="2">
    <citation type="journal article" date="2018" name="Plant J.">
        <title>The Physcomitrella patens chromosome-scale assembly reveals moss genome structure and evolution.</title>
        <authorList>
            <person name="Lang D."/>
            <person name="Ullrich K.K."/>
            <person name="Murat F."/>
            <person name="Fuchs J."/>
            <person name="Jenkins J."/>
            <person name="Haas F.B."/>
            <person name="Piednoel M."/>
            <person name="Gundlach H."/>
            <person name="Van Bel M."/>
            <person name="Meyberg R."/>
            <person name="Vives C."/>
            <person name="Morata J."/>
            <person name="Symeonidi A."/>
            <person name="Hiss M."/>
            <person name="Muchero W."/>
            <person name="Kamisugi Y."/>
            <person name="Saleh O."/>
            <person name="Blanc G."/>
            <person name="Decker E.L."/>
            <person name="van Gessel N."/>
            <person name="Grimwood J."/>
            <person name="Hayes R.D."/>
            <person name="Graham S.W."/>
            <person name="Gunter L.E."/>
            <person name="McDaniel S.F."/>
            <person name="Hoernstein S.N.W."/>
            <person name="Larsson A."/>
            <person name="Li F.W."/>
            <person name="Perroud P.F."/>
            <person name="Phillips J."/>
            <person name="Ranjan P."/>
            <person name="Rokshar D.S."/>
            <person name="Rothfels C.J."/>
            <person name="Schneider L."/>
            <person name="Shu S."/>
            <person name="Stevenson D.W."/>
            <person name="Thummler F."/>
            <person name="Tillich M."/>
            <person name="Villarreal Aguilar J.C."/>
            <person name="Widiez T."/>
            <person name="Wong G.K."/>
            <person name="Wymore A."/>
            <person name="Zhang Y."/>
            <person name="Zimmer A.D."/>
            <person name="Quatrano R.S."/>
            <person name="Mayer K.F.X."/>
            <person name="Goodstein D."/>
            <person name="Casacuberta J.M."/>
            <person name="Vandepoele K."/>
            <person name="Reski R."/>
            <person name="Cuming A.C."/>
            <person name="Tuskan G.A."/>
            <person name="Maumus F."/>
            <person name="Salse J."/>
            <person name="Schmutz J."/>
            <person name="Rensing S.A."/>
        </authorList>
    </citation>
    <scope>NUCLEOTIDE SEQUENCE [LARGE SCALE GENOMIC DNA]</scope>
    <source>
        <strain evidence="10 11">cv. Gransden 2004</strain>
    </source>
</reference>
<feature type="compositionally biased region" description="Low complexity" evidence="9">
    <location>
        <begin position="415"/>
        <end position="447"/>
    </location>
</feature>
<keyword evidence="3" id="KW-0509">mRNA transport</keyword>
<dbReference type="GO" id="GO:0017056">
    <property type="term" value="F:structural constituent of nuclear pore"/>
    <property type="evidence" value="ECO:0007669"/>
    <property type="project" value="InterPro"/>
</dbReference>
<dbReference type="GO" id="GO:0015031">
    <property type="term" value="P:protein transport"/>
    <property type="evidence" value="ECO:0007669"/>
    <property type="project" value="UniProtKB-KW"/>
</dbReference>
<feature type="region of interest" description="Disordered" evidence="9">
    <location>
        <begin position="281"/>
        <end position="346"/>
    </location>
</feature>
<dbReference type="InterPro" id="IPR024882">
    <property type="entry name" value="NUP58/p45/49"/>
</dbReference>
<keyword evidence="6" id="KW-0906">Nuclear pore complex</keyword>
<dbReference type="PANTHER" id="PTHR13437">
    <property type="entry name" value="NUCLEOPORIN P58/P45 NUCLEOPORIN-LIKE PROTEIN 1"/>
    <property type="match status" value="1"/>
</dbReference>
<gene>
    <name evidence="10" type="primary">LOC112276728</name>
</gene>
<dbReference type="AlphaFoldDB" id="A0A7I4CTZ9"/>
<evidence type="ECO:0000313" key="10">
    <source>
        <dbReference type="EnsemblPlants" id="Pp3c24_6760V3.2"/>
    </source>
</evidence>
<evidence type="ECO:0000256" key="6">
    <source>
        <dbReference type="ARBA" id="ARBA00023132"/>
    </source>
</evidence>
<keyword evidence="5" id="KW-0811">Translocation</keyword>
<dbReference type="GO" id="GO:0051028">
    <property type="term" value="P:mRNA transport"/>
    <property type="evidence" value="ECO:0007669"/>
    <property type="project" value="UniProtKB-KW"/>
</dbReference>
<evidence type="ECO:0000256" key="1">
    <source>
        <dbReference type="ARBA" id="ARBA00004567"/>
    </source>
</evidence>
<evidence type="ECO:0000256" key="3">
    <source>
        <dbReference type="ARBA" id="ARBA00022816"/>
    </source>
</evidence>
<evidence type="ECO:0000313" key="11">
    <source>
        <dbReference type="Proteomes" id="UP000006727"/>
    </source>
</evidence>
<keyword evidence="4" id="KW-0653">Protein transport</keyword>